<protein>
    <recommendedName>
        <fullName evidence="4">tRNA (uracil(54)-C(5))-methyltransferase</fullName>
        <ecNumber evidence="4">2.1.1.35</ecNumber>
    </recommendedName>
</protein>
<dbReference type="InterPro" id="IPR045850">
    <property type="entry name" value="TRM2_met"/>
</dbReference>
<evidence type="ECO:0000256" key="6">
    <source>
        <dbReference type="PROSITE-ProRule" id="PRU01024"/>
    </source>
</evidence>
<dbReference type="PROSITE" id="PS01231">
    <property type="entry name" value="TRMA_2"/>
    <property type="match status" value="1"/>
</dbReference>
<comment type="caution">
    <text evidence="7">The sequence shown here is derived from an EMBL/GenBank/DDBJ whole genome shotgun (WGS) entry which is preliminary data.</text>
</comment>
<dbReference type="CDD" id="cd02440">
    <property type="entry name" value="AdoMet_MTases"/>
    <property type="match status" value="1"/>
</dbReference>
<dbReference type="GO" id="GO:0006396">
    <property type="term" value="P:RNA processing"/>
    <property type="evidence" value="ECO:0007669"/>
    <property type="project" value="InterPro"/>
</dbReference>
<comment type="catalytic activity">
    <reaction evidence="5">
        <text>uridine(54) in tRNA + S-adenosyl-L-methionine = 5-methyluridine(54) in tRNA + S-adenosyl-L-homocysteine + H(+)</text>
        <dbReference type="Rhea" id="RHEA:42712"/>
        <dbReference type="Rhea" id="RHEA-COMP:10167"/>
        <dbReference type="Rhea" id="RHEA-COMP:10193"/>
        <dbReference type="ChEBI" id="CHEBI:15378"/>
        <dbReference type="ChEBI" id="CHEBI:57856"/>
        <dbReference type="ChEBI" id="CHEBI:59789"/>
        <dbReference type="ChEBI" id="CHEBI:65315"/>
        <dbReference type="ChEBI" id="CHEBI:74447"/>
        <dbReference type="EC" id="2.1.1.35"/>
    </reaction>
    <physiologicalReaction direction="left-to-right" evidence="5">
        <dbReference type="Rhea" id="RHEA:42713"/>
    </physiologicalReaction>
</comment>
<keyword evidence="8" id="KW-1185">Reference proteome</keyword>
<dbReference type="EMBL" id="JAXCGZ010000017">
    <property type="protein sequence ID" value="KAK7087034.1"/>
    <property type="molecule type" value="Genomic_DNA"/>
</dbReference>
<dbReference type="PANTHER" id="PTHR45904">
    <property type="entry name" value="TRNA (URACIL-5-)-METHYLTRANSFERASE"/>
    <property type="match status" value="1"/>
</dbReference>
<dbReference type="PROSITE" id="PS51687">
    <property type="entry name" value="SAM_MT_RNA_M5U"/>
    <property type="match status" value="1"/>
</dbReference>
<keyword evidence="1 6" id="KW-0489">Methyltransferase</keyword>
<reference evidence="7 8" key="1">
    <citation type="submission" date="2023-11" db="EMBL/GenBank/DDBJ databases">
        <title>Halocaridina rubra genome assembly.</title>
        <authorList>
            <person name="Smith C."/>
        </authorList>
    </citation>
    <scope>NUCLEOTIDE SEQUENCE [LARGE SCALE GENOMIC DNA]</scope>
    <source>
        <strain evidence="7">EP-1</strain>
        <tissue evidence="7">Whole</tissue>
    </source>
</reference>
<organism evidence="7 8">
    <name type="scientific">Halocaridina rubra</name>
    <name type="common">Hawaiian red shrimp</name>
    <dbReference type="NCBI Taxonomy" id="373956"/>
    <lineage>
        <taxon>Eukaryota</taxon>
        <taxon>Metazoa</taxon>
        <taxon>Ecdysozoa</taxon>
        <taxon>Arthropoda</taxon>
        <taxon>Crustacea</taxon>
        <taxon>Multicrustacea</taxon>
        <taxon>Malacostraca</taxon>
        <taxon>Eumalacostraca</taxon>
        <taxon>Eucarida</taxon>
        <taxon>Decapoda</taxon>
        <taxon>Pleocyemata</taxon>
        <taxon>Caridea</taxon>
        <taxon>Atyoidea</taxon>
        <taxon>Atyidae</taxon>
        <taxon>Halocaridina</taxon>
    </lineage>
</organism>
<gene>
    <name evidence="7" type="primary">TRMT2B</name>
    <name evidence="7" type="ORF">SK128_016987</name>
</gene>
<evidence type="ECO:0000256" key="1">
    <source>
        <dbReference type="ARBA" id="ARBA00022603"/>
    </source>
</evidence>
<dbReference type="EC" id="2.1.1.35" evidence="4"/>
<feature type="binding site" evidence="6">
    <location>
        <position position="344"/>
    </location>
    <ligand>
        <name>S-adenosyl-L-methionine</name>
        <dbReference type="ChEBI" id="CHEBI:59789"/>
    </ligand>
</feature>
<evidence type="ECO:0000256" key="5">
    <source>
        <dbReference type="ARBA" id="ARBA00047278"/>
    </source>
</evidence>
<dbReference type="Gene3D" id="3.40.50.150">
    <property type="entry name" value="Vaccinia Virus protein VP39"/>
    <property type="match status" value="1"/>
</dbReference>
<dbReference type="GO" id="GO:0003723">
    <property type="term" value="F:RNA binding"/>
    <property type="evidence" value="ECO:0007669"/>
    <property type="project" value="TreeGrafter"/>
</dbReference>
<comment type="similarity">
    <text evidence="6">Belongs to the class I-like SAM-binding methyltransferase superfamily. RNA M5U methyltransferase family.</text>
</comment>
<dbReference type="InterPro" id="IPR029063">
    <property type="entry name" value="SAM-dependent_MTases_sf"/>
</dbReference>
<dbReference type="InterPro" id="IPR010280">
    <property type="entry name" value="U5_MeTrfase_fam"/>
</dbReference>
<sequence>MHWLSKALWSYMHPQKLMCRGLRKNPNRSSLDHGIDSSASAMRVTIPALQTPLTEEDLVLLALDKSLEVKDVKPKPKKKKNVPLKKLIQPEVNPPLTEPITAETQYERLAQVVTPLYQASYTTQLKMKTTKALEVLKTLSRRMTENRCLFEKDKKGLACHLEPVRPSPDILAYRNKDEFGIHYGVDGNPKTVGFFVGKPTDPLMTCVPATHLINVKESHKLIAQRFQTFIRQSTHEACLKFDLGGIWRNLLVRSTRSDERMATVYIHPQDLIEDEILEIMSDLEAFFFHGEGSDCQLDSLYLQACKNTRCSREQAPYRLIKGKEHILETLEGLSFSISPDSFFQINTGGAEELYRVVREVAEVSSLTTLLDVCCGTGAISIVMSPFVRGSVGIDVISAAVEDANKNAFANKISNTEFIAGKAEMVLPQLTEELSQCTDVVAIMNPARAGLKPEVIQAIKQCEAITKLMYITCKPEGMAMENFMQLASNKVKGSSKKKTVPFIPKYAVPIDMFPHTHHTELVVLFERAFL</sequence>
<evidence type="ECO:0000256" key="3">
    <source>
        <dbReference type="ARBA" id="ARBA00022691"/>
    </source>
</evidence>
<keyword evidence="3 6" id="KW-0949">S-adenosyl-L-methionine</keyword>
<evidence type="ECO:0000256" key="2">
    <source>
        <dbReference type="ARBA" id="ARBA00022679"/>
    </source>
</evidence>
<dbReference type="Gene3D" id="2.40.50.1070">
    <property type="match status" value="1"/>
</dbReference>
<accession>A0AAN9FUZ2</accession>
<dbReference type="Pfam" id="PF05958">
    <property type="entry name" value="tRNA_U5-meth_tr"/>
    <property type="match status" value="1"/>
</dbReference>
<evidence type="ECO:0000313" key="8">
    <source>
        <dbReference type="Proteomes" id="UP001381693"/>
    </source>
</evidence>
<name>A0AAN9FUZ2_HALRR</name>
<feature type="active site" description="Nucleophile" evidence="6">
    <location>
        <position position="472"/>
    </location>
</feature>
<dbReference type="SUPFAM" id="SSF53335">
    <property type="entry name" value="S-adenosyl-L-methionine-dependent methyltransferases"/>
    <property type="match status" value="1"/>
</dbReference>
<dbReference type="GO" id="GO:0030697">
    <property type="term" value="F:tRNA (uracil(54)-C5)-methyltransferase activity, S-adenosyl methionine-dependent"/>
    <property type="evidence" value="ECO:0007669"/>
    <property type="project" value="UniProtKB-EC"/>
</dbReference>
<evidence type="ECO:0000313" key="7">
    <source>
        <dbReference type="EMBL" id="KAK7087034.1"/>
    </source>
</evidence>
<evidence type="ECO:0000256" key="4">
    <source>
        <dbReference type="ARBA" id="ARBA00033763"/>
    </source>
</evidence>
<proteinExistence type="inferred from homology"/>
<dbReference type="PANTHER" id="PTHR45904:SF1">
    <property type="entry name" value="TRNA (URACIL-5-)-METHYLTRANSFERASE HOMOLOG B"/>
    <property type="match status" value="1"/>
</dbReference>
<dbReference type="AlphaFoldDB" id="A0AAN9FUZ2"/>
<dbReference type="Proteomes" id="UP001381693">
    <property type="component" value="Unassembled WGS sequence"/>
</dbReference>
<dbReference type="InterPro" id="IPR030391">
    <property type="entry name" value="MeTrfase_TrmA_CS"/>
</dbReference>
<keyword evidence="2 6" id="KW-0808">Transferase</keyword>
<comment type="caution">
    <text evidence="6">Lacks conserved residue(s) required for the propagation of feature annotation.</text>
</comment>
<dbReference type="GO" id="GO:0032259">
    <property type="term" value="P:methylation"/>
    <property type="evidence" value="ECO:0007669"/>
    <property type="project" value="UniProtKB-KW"/>
</dbReference>
<feature type="binding site" evidence="6">
    <location>
        <position position="444"/>
    </location>
    <ligand>
        <name>S-adenosyl-L-methionine</name>
        <dbReference type="ChEBI" id="CHEBI:59789"/>
    </ligand>
</feature>
<feature type="binding site" evidence="6">
    <location>
        <position position="394"/>
    </location>
    <ligand>
        <name>S-adenosyl-L-methionine</name>
        <dbReference type="ChEBI" id="CHEBI:59789"/>
    </ligand>
</feature>